<accession>A0A8J4A782</accession>
<protein>
    <submittedName>
        <fullName evidence="1">Uncharacterized protein</fullName>
    </submittedName>
</protein>
<dbReference type="AlphaFoldDB" id="A0A8J4A782"/>
<organism evidence="1 2">
    <name type="scientific">Actinocatenispora comari</name>
    <dbReference type="NCBI Taxonomy" id="2807577"/>
    <lineage>
        <taxon>Bacteria</taxon>
        <taxon>Bacillati</taxon>
        <taxon>Actinomycetota</taxon>
        <taxon>Actinomycetes</taxon>
        <taxon>Micromonosporales</taxon>
        <taxon>Micromonosporaceae</taxon>
        <taxon>Actinocatenispora</taxon>
    </lineage>
</organism>
<dbReference type="Proteomes" id="UP000614996">
    <property type="component" value="Unassembled WGS sequence"/>
</dbReference>
<dbReference type="EMBL" id="BOPO01000006">
    <property type="protein sequence ID" value="GIL25470.1"/>
    <property type="molecule type" value="Genomic_DNA"/>
</dbReference>
<keyword evidence="2" id="KW-1185">Reference proteome</keyword>
<evidence type="ECO:0000313" key="2">
    <source>
        <dbReference type="Proteomes" id="UP000614996"/>
    </source>
</evidence>
<gene>
    <name evidence="1" type="ORF">NUM_07250</name>
</gene>
<comment type="caution">
    <text evidence="1">The sequence shown here is derived from an EMBL/GenBank/DDBJ whole genome shotgun (WGS) entry which is preliminary data.</text>
</comment>
<dbReference type="RefSeq" id="WP_207123082.1">
    <property type="nucleotide sequence ID" value="NZ_BOPO01000006.1"/>
</dbReference>
<name>A0A8J4A782_9ACTN</name>
<proteinExistence type="predicted"/>
<sequence>MDEHSAVWHSIDGDWSVSAISARDGQFYRVGHRGEMLAELDSFIELAHLVPLHLLVAEGHDAR</sequence>
<reference evidence="2" key="1">
    <citation type="journal article" date="2021" name="Int. J. Syst. Evol. Microbiol.">
        <title>Actinocatenispora comari sp. nov., an endophytic actinomycete isolated from aerial parts of Comarum salesowianum.</title>
        <authorList>
            <person name="Oyunbileg N."/>
            <person name="Iizaka Y."/>
            <person name="Hamada M."/>
            <person name="Davaapurev B.O."/>
            <person name="Fukumoto A."/>
            <person name="Tsetseg B."/>
            <person name="Kato F."/>
            <person name="Tamura T."/>
            <person name="Batkhuu J."/>
            <person name="Anzai Y."/>
        </authorList>
    </citation>
    <scope>NUCLEOTIDE SEQUENCE [LARGE SCALE GENOMIC DNA]</scope>
    <source>
        <strain evidence="2">NUM-2625</strain>
    </source>
</reference>
<evidence type="ECO:0000313" key="1">
    <source>
        <dbReference type="EMBL" id="GIL25470.1"/>
    </source>
</evidence>